<keyword evidence="3 6" id="KW-0812">Transmembrane</keyword>
<keyword evidence="4 6" id="KW-1133">Transmembrane helix</keyword>
<comment type="subcellular location">
    <subcellularLocation>
        <location evidence="1">Cell membrane</location>
        <topology evidence="1">Multi-pass membrane protein</topology>
    </subcellularLocation>
</comment>
<evidence type="ECO:0000256" key="2">
    <source>
        <dbReference type="ARBA" id="ARBA00022475"/>
    </source>
</evidence>
<protein>
    <submittedName>
        <fullName evidence="8">PLDc N-terminal domain-containing protein</fullName>
    </submittedName>
</protein>
<keyword evidence="2" id="KW-1003">Cell membrane</keyword>
<evidence type="ECO:0000256" key="4">
    <source>
        <dbReference type="ARBA" id="ARBA00022989"/>
    </source>
</evidence>
<accession>A0AAU7E0N9</accession>
<proteinExistence type="predicted"/>
<feature type="transmembrane region" description="Helical" evidence="6">
    <location>
        <begin position="6"/>
        <end position="29"/>
    </location>
</feature>
<evidence type="ECO:0000256" key="3">
    <source>
        <dbReference type="ARBA" id="ARBA00022692"/>
    </source>
</evidence>
<evidence type="ECO:0000256" key="1">
    <source>
        <dbReference type="ARBA" id="ARBA00004651"/>
    </source>
</evidence>
<reference evidence="8" key="1">
    <citation type="submission" date="2024-02" db="EMBL/GenBank/DDBJ databases">
        <title>Tomenella chthoni gen. nov. sp. nov., a member of the family Jonesiaceae isolated from bat guano.</title>
        <authorList>
            <person name="Miller S.L."/>
            <person name="King J."/>
            <person name="Sankaranarayanan K."/>
            <person name="Lawson P.A."/>
        </authorList>
    </citation>
    <scope>NUCLEOTIDE SEQUENCE</scope>
    <source>
        <strain evidence="8">BS-20</strain>
    </source>
</reference>
<feature type="transmembrane region" description="Helical" evidence="6">
    <location>
        <begin position="41"/>
        <end position="61"/>
    </location>
</feature>
<name>A0AAU7E0N9_9MICO</name>
<evidence type="ECO:0000313" key="8">
    <source>
        <dbReference type="EMBL" id="XBH23115.1"/>
    </source>
</evidence>
<feature type="domain" description="Cardiolipin synthase N-terminal" evidence="7">
    <location>
        <begin position="21"/>
        <end position="62"/>
    </location>
</feature>
<dbReference type="AlphaFoldDB" id="A0AAU7E0N9"/>
<dbReference type="Pfam" id="PF13396">
    <property type="entry name" value="PLDc_N"/>
    <property type="match status" value="1"/>
</dbReference>
<organism evidence="8">
    <name type="scientific">Jonesiaceae bacterium BS-20</name>
    <dbReference type="NCBI Taxonomy" id="3120821"/>
    <lineage>
        <taxon>Bacteria</taxon>
        <taxon>Bacillati</taxon>
        <taxon>Actinomycetota</taxon>
        <taxon>Actinomycetes</taxon>
        <taxon>Micrococcales</taxon>
        <taxon>Jonesiaceae</taxon>
    </lineage>
</organism>
<dbReference type="GO" id="GO:0005886">
    <property type="term" value="C:plasma membrane"/>
    <property type="evidence" value="ECO:0007669"/>
    <property type="project" value="UniProtKB-SubCell"/>
</dbReference>
<sequence>MDVSVLLVFLGLIPLIGLVWLWLAALMDVIRTDIANSTDKLIWVCLIVFSSVLGSILWFAWGKGSVQARN</sequence>
<evidence type="ECO:0000256" key="6">
    <source>
        <dbReference type="SAM" id="Phobius"/>
    </source>
</evidence>
<dbReference type="EMBL" id="CP146203">
    <property type="protein sequence ID" value="XBH23115.1"/>
    <property type="molecule type" value="Genomic_DNA"/>
</dbReference>
<evidence type="ECO:0000256" key="5">
    <source>
        <dbReference type="ARBA" id="ARBA00023136"/>
    </source>
</evidence>
<gene>
    <name evidence="8" type="ORF">V5R04_07895</name>
</gene>
<keyword evidence="5 6" id="KW-0472">Membrane</keyword>
<evidence type="ECO:0000259" key="7">
    <source>
        <dbReference type="Pfam" id="PF13396"/>
    </source>
</evidence>
<dbReference type="InterPro" id="IPR027379">
    <property type="entry name" value="CLS_N"/>
</dbReference>